<proteinExistence type="predicted"/>
<comment type="caution">
    <text evidence="2">The sequence shown here is derived from an EMBL/GenBank/DDBJ whole genome shotgun (WGS) entry which is preliminary data.</text>
</comment>
<reference evidence="2 3" key="1">
    <citation type="journal article" date="2019" name="Commun. Biol.">
        <title>The bagworm genome reveals a unique fibroin gene that provides high tensile strength.</title>
        <authorList>
            <person name="Kono N."/>
            <person name="Nakamura H."/>
            <person name="Ohtoshi R."/>
            <person name="Tomita M."/>
            <person name="Numata K."/>
            <person name="Arakawa K."/>
        </authorList>
    </citation>
    <scope>NUCLEOTIDE SEQUENCE [LARGE SCALE GENOMIC DNA]</scope>
</reference>
<dbReference type="EMBL" id="BGZK01000075">
    <property type="protein sequence ID" value="GBP15943.1"/>
    <property type="molecule type" value="Genomic_DNA"/>
</dbReference>
<sequence length="237" mass="27371">MIDSDTACNEPIEWRYITLERGRPVSGPLSSAADSGNERWVVKYNYLLNYHKRDTNTADRFCKVKTTRIDIYAVNITSGTEGLAPYPLRSRQLNYQNAQSVDIPKDTTRDMKILHALCHRGVRPNVIYKDLFFERQGPLSPRPAKRWQLQQSWDFSGTVAVTPQNPELIRNIVFYRTSPSARGRRYARYKSPRTQSGHAIGEPSARQRQPRSNIFLYGHPLPTVSHEKWSLTYPFLT</sequence>
<name>A0A4C1TPN9_EUMVA</name>
<evidence type="ECO:0000313" key="2">
    <source>
        <dbReference type="EMBL" id="GBP15943.1"/>
    </source>
</evidence>
<dbReference type="AlphaFoldDB" id="A0A4C1TPN9"/>
<evidence type="ECO:0000256" key="1">
    <source>
        <dbReference type="SAM" id="MobiDB-lite"/>
    </source>
</evidence>
<feature type="region of interest" description="Disordered" evidence="1">
    <location>
        <begin position="184"/>
        <end position="208"/>
    </location>
</feature>
<gene>
    <name evidence="2" type="ORF">EVAR_12527_1</name>
</gene>
<evidence type="ECO:0000313" key="3">
    <source>
        <dbReference type="Proteomes" id="UP000299102"/>
    </source>
</evidence>
<keyword evidence="3" id="KW-1185">Reference proteome</keyword>
<protein>
    <submittedName>
        <fullName evidence="2">Uncharacterized protein</fullName>
    </submittedName>
</protein>
<organism evidence="2 3">
    <name type="scientific">Eumeta variegata</name>
    <name type="common">Bagworm moth</name>
    <name type="synonym">Eumeta japonica</name>
    <dbReference type="NCBI Taxonomy" id="151549"/>
    <lineage>
        <taxon>Eukaryota</taxon>
        <taxon>Metazoa</taxon>
        <taxon>Ecdysozoa</taxon>
        <taxon>Arthropoda</taxon>
        <taxon>Hexapoda</taxon>
        <taxon>Insecta</taxon>
        <taxon>Pterygota</taxon>
        <taxon>Neoptera</taxon>
        <taxon>Endopterygota</taxon>
        <taxon>Lepidoptera</taxon>
        <taxon>Glossata</taxon>
        <taxon>Ditrysia</taxon>
        <taxon>Tineoidea</taxon>
        <taxon>Psychidae</taxon>
        <taxon>Oiketicinae</taxon>
        <taxon>Eumeta</taxon>
    </lineage>
</organism>
<accession>A0A4C1TPN9</accession>
<dbReference type="Proteomes" id="UP000299102">
    <property type="component" value="Unassembled WGS sequence"/>
</dbReference>